<dbReference type="AlphaFoldDB" id="A0A2S4HDT4"/>
<feature type="transmembrane region" description="Helical" evidence="1">
    <location>
        <begin position="7"/>
        <end position="24"/>
    </location>
</feature>
<feature type="transmembrane region" description="Helical" evidence="1">
    <location>
        <begin position="30"/>
        <end position="53"/>
    </location>
</feature>
<organism evidence="2 3">
    <name type="scientific">Zhongshania marina</name>
    <dbReference type="NCBI Taxonomy" id="2304603"/>
    <lineage>
        <taxon>Bacteria</taxon>
        <taxon>Pseudomonadati</taxon>
        <taxon>Pseudomonadota</taxon>
        <taxon>Gammaproteobacteria</taxon>
        <taxon>Cellvibrionales</taxon>
        <taxon>Spongiibacteraceae</taxon>
        <taxon>Zhongshania</taxon>
    </lineage>
</organism>
<dbReference type="Proteomes" id="UP000237222">
    <property type="component" value="Unassembled WGS sequence"/>
</dbReference>
<dbReference type="OrthoDB" id="9917897at2"/>
<evidence type="ECO:0000313" key="3">
    <source>
        <dbReference type="Proteomes" id="UP000237222"/>
    </source>
</evidence>
<comment type="caution">
    <text evidence="2">The sequence shown here is derived from an EMBL/GenBank/DDBJ whole genome shotgun (WGS) entry which is preliminary data.</text>
</comment>
<protein>
    <submittedName>
        <fullName evidence="2">Uncharacterized protein</fullName>
    </submittedName>
</protein>
<sequence>MLLTLSKFGLPIWFLTSFSLWIWLPTEALLALTPMVCALLLSAVGAVLIYTLHQLYLNQYHYHKGFYSVLCSALLAPPVAVIFAYKLEALLAIYPLRECAALAWFLSSMGAVLTIIVCRLLCEVAAHKPQTALGNHHDERGIAKTHVETEFTTAAKVKT</sequence>
<keyword evidence="1" id="KW-0472">Membrane</keyword>
<dbReference type="RefSeq" id="WP_103685072.1">
    <property type="nucleotide sequence ID" value="NZ_PQGG01000031.1"/>
</dbReference>
<reference evidence="2" key="1">
    <citation type="submission" date="2018-01" db="EMBL/GenBank/DDBJ databases">
        <authorList>
            <person name="Yu X.-D."/>
        </authorList>
    </citation>
    <scope>NUCLEOTIDE SEQUENCE</scope>
    <source>
        <strain evidence="2">ZX-21</strain>
    </source>
</reference>
<accession>A0A2S4HDT4</accession>
<proteinExistence type="predicted"/>
<keyword evidence="1" id="KW-0812">Transmembrane</keyword>
<dbReference type="EMBL" id="PQGG01000031">
    <property type="protein sequence ID" value="POP52089.1"/>
    <property type="molecule type" value="Genomic_DNA"/>
</dbReference>
<feature type="transmembrane region" description="Helical" evidence="1">
    <location>
        <begin position="101"/>
        <end position="122"/>
    </location>
</feature>
<evidence type="ECO:0000256" key="1">
    <source>
        <dbReference type="SAM" id="Phobius"/>
    </source>
</evidence>
<evidence type="ECO:0000313" key="2">
    <source>
        <dbReference type="EMBL" id="POP52089.1"/>
    </source>
</evidence>
<name>A0A2S4HDT4_9GAMM</name>
<feature type="transmembrane region" description="Helical" evidence="1">
    <location>
        <begin position="65"/>
        <end position="85"/>
    </location>
</feature>
<gene>
    <name evidence="2" type="ORF">C0068_13875</name>
</gene>
<keyword evidence="1" id="KW-1133">Transmembrane helix</keyword>